<dbReference type="Proteomes" id="UP000034710">
    <property type="component" value="Unassembled WGS sequence"/>
</dbReference>
<protein>
    <submittedName>
        <fullName evidence="1">Uncharacterized protein</fullName>
    </submittedName>
</protein>
<comment type="caution">
    <text evidence="1">The sequence shown here is derived from an EMBL/GenBank/DDBJ whole genome shotgun (WGS) entry which is preliminary data.</text>
</comment>
<dbReference type="EMBL" id="LBVJ01000051">
    <property type="protein sequence ID" value="KKQ82087.1"/>
    <property type="molecule type" value="Genomic_DNA"/>
</dbReference>
<reference evidence="1 2" key="1">
    <citation type="journal article" date="2015" name="Nature">
        <title>rRNA introns, odd ribosomes, and small enigmatic genomes across a large radiation of phyla.</title>
        <authorList>
            <person name="Brown C.T."/>
            <person name="Hug L.A."/>
            <person name="Thomas B.C."/>
            <person name="Sharon I."/>
            <person name="Castelle C.J."/>
            <person name="Singh A."/>
            <person name="Wilkins M.J."/>
            <person name="Williams K.H."/>
            <person name="Banfield J.F."/>
        </authorList>
    </citation>
    <scope>NUCLEOTIDE SEQUENCE [LARGE SCALE GENOMIC DNA]</scope>
</reference>
<dbReference type="AlphaFoldDB" id="A0A0G0KTN5"/>
<evidence type="ECO:0000313" key="1">
    <source>
        <dbReference type="EMBL" id="KKQ82087.1"/>
    </source>
</evidence>
<evidence type="ECO:0000313" key="2">
    <source>
        <dbReference type="Proteomes" id="UP000034710"/>
    </source>
</evidence>
<sequence>MPVKTGMIRREKFKNQIEVFFKMPFAEFVTKHFKVGMTRVDCCEMINQLSGGKVSPKTSTVWNYIKQGIKNGEITDFDFHGRKSKGSNKKKSICIKQKDIPITVNDQITTITFSCECGEKHTEERKITPENANLLLRIHKCESCGEKGLCSAEFTYGDVLVRKAIASESGILSECFVDEFGKIILNPLVDYGSNEVETLNELVS</sequence>
<gene>
    <name evidence="1" type="ORF">UT06_C0051G0003</name>
</gene>
<name>A0A0G0KTN5_9BACT</name>
<proteinExistence type="predicted"/>
<accession>A0A0G0KTN5</accession>
<organism evidence="1 2">
    <name type="scientific">Candidatus Woesebacteria bacterium GW2011_GWA1_38_8</name>
    <dbReference type="NCBI Taxonomy" id="1618547"/>
    <lineage>
        <taxon>Bacteria</taxon>
        <taxon>Candidatus Woeseibacteriota</taxon>
    </lineage>
</organism>